<proteinExistence type="predicted"/>
<dbReference type="STRING" id="562729.RNAN_3797"/>
<organism evidence="1 2">
    <name type="scientific">Rheinheimera nanhaiensis E407-8</name>
    <dbReference type="NCBI Taxonomy" id="562729"/>
    <lineage>
        <taxon>Bacteria</taxon>
        <taxon>Pseudomonadati</taxon>
        <taxon>Pseudomonadota</taxon>
        <taxon>Gammaproteobacteria</taxon>
        <taxon>Chromatiales</taxon>
        <taxon>Chromatiaceae</taxon>
        <taxon>Rheinheimera</taxon>
    </lineage>
</organism>
<keyword evidence="2" id="KW-1185">Reference proteome</keyword>
<evidence type="ECO:0000313" key="2">
    <source>
        <dbReference type="Proteomes" id="UP000004374"/>
    </source>
</evidence>
<dbReference type="AlphaFoldDB" id="I1E392"/>
<comment type="caution">
    <text evidence="1">The sequence shown here is derived from an EMBL/GenBank/DDBJ whole genome shotgun (WGS) entry which is preliminary data.</text>
</comment>
<sequence length="78" mass="8745">MSAPQVLTLYKRTVSAPQLSTLETKQLSSLSRLTPGDFALLTRRLRFSAAHEHRQLALAVLTDENNRKQPKTPIGFVQ</sequence>
<evidence type="ECO:0000313" key="1">
    <source>
        <dbReference type="EMBL" id="GAB60766.1"/>
    </source>
</evidence>
<protein>
    <submittedName>
        <fullName evidence="1">Uncharacterized protein</fullName>
    </submittedName>
</protein>
<gene>
    <name evidence="1" type="ORF">RNAN_3797</name>
</gene>
<dbReference type="Proteomes" id="UP000004374">
    <property type="component" value="Unassembled WGS sequence"/>
</dbReference>
<reference evidence="1 2" key="1">
    <citation type="journal article" date="2012" name="J. Bacteriol.">
        <title>Genome Sequence of the Protease-Producing Bacterium Rheinheimera nanhaiensis E407-8T, Isolated from Deep-Sea Sediment of the South China Sea.</title>
        <authorList>
            <person name="Zhang X.-Y."/>
            <person name="Zhang Y.-J."/>
            <person name="Qin Q.-L."/>
            <person name="Xie B.-B."/>
            <person name="Chen X.-L."/>
            <person name="Zhou B.-C."/>
            <person name="Zhang Y.-Z."/>
        </authorList>
    </citation>
    <scope>NUCLEOTIDE SEQUENCE [LARGE SCALE GENOMIC DNA]</scope>
    <source>
        <strain evidence="1 2">E407-8</strain>
    </source>
</reference>
<dbReference type="EMBL" id="BAFK01000054">
    <property type="protein sequence ID" value="GAB60766.1"/>
    <property type="molecule type" value="Genomic_DNA"/>
</dbReference>
<accession>I1E392</accession>
<name>I1E392_9GAMM</name>